<dbReference type="PANTHER" id="PTHR43712:SF2">
    <property type="entry name" value="O-METHYLTRANSFERASE CICE"/>
    <property type="match status" value="1"/>
</dbReference>
<evidence type="ECO:0000256" key="3">
    <source>
        <dbReference type="ARBA" id="ARBA00022691"/>
    </source>
</evidence>
<sequence>MMPRALENTVYGLISTPVLHTALKHGVFASLVEDGPATVGSLAERLGTDQDTLERMLLVLTSLGIVRRAAGGEFSLTSDAAPFLDRRSSRYLGGFIEHLTLETQGRLGRLDAYLTRGKPATEASPFDDVYRDAESLRAFMRAMWDLSFGMSQELAALAGMAGTKHLVDVGGATGPFAVAALLTEPALRATVFDMPAVGPLVGEDAEARPVADRLDFVGGDFFAGELPHGDCLAFGYILSDWDDDTCVMLLEKAYRACQAPGRVLVMDRLFDDDRSGPLATAAMNLVMHIEMAGRHRTAAEFIALLERAGFGDCEVRKGSGEKHLVIGHKK</sequence>
<evidence type="ECO:0000259" key="4">
    <source>
        <dbReference type="Pfam" id="PF00891"/>
    </source>
</evidence>
<dbReference type="GO" id="GO:0008171">
    <property type="term" value="F:O-methyltransferase activity"/>
    <property type="evidence" value="ECO:0007669"/>
    <property type="project" value="InterPro"/>
</dbReference>
<keyword evidence="7" id="KW-1185">Reference proteome</keyword>
<dbReference type="SUPFAM" id="SSF53335">
    <property type="entry name" value="S-adenosyl-L-methionine-dependent methyltransferases"/>
    <property type="match status" value="1"/>
</dbReference>
<dbReference type="GO" id="GO:0046983">
    <property type="term" value="F:protein dimerization activity"/>
    <property type="evidence" value="ECO:0007669"/>
    <property type="project" value="InterPro"/>
</dbReference>
<dbReference type="InterPro" id="IPR036390">
    <property type="entry name" value="WH_DNA-bd_sf"/>
</dbReference>
<feature type="domain" description="O-methyltransferase C-terminal" evidence="4">
    <location>
        <begin position="123"/>
        <end position="310"/>
    </location>
</feature>
<dbReference type="Gene3D" id="3.40.50.150">
    <property type="entry name" value="Vaccinia Virus protein VP39"/>
    <property type="match status" value="1"/>
</dbReference>
<evidence type="ECO:0000313" key="7">
    <source>
        <dbReference type="Proteomes" id="UP000034786"/>
    </source>
</evidence>
<evidence type="ECO:0000256" key="1">
    <source>
        <dbReference type="ARBA" id="ARBA00022603"/>
    </source>
</evidence>
<gene>
    <name evidence="6" type="ORF">UK15_36235</name>
</gene>
<dbReference type="InterPro" id="IPR001077">
    <property type="entry name" value="COMT_C"/>
</dbReference>
<dbReference type="Gene3D" id="1.10.10.10">
    <property type="entry name" value="Winged helix-like DNA-binding domain superfamily/Winged helix DNA-binding domain"/>
    <property type="match status" value="1"/>
</dbReference>
<dbReference type="PATRIC" id="fig|284040.3.peg.6464"/>
<dbReference type="Proteomes" id="UP000034786">
    <property type="component" value="Unassembled WGS sequence"/>
</dbReference>
<dbReference type="InterPro" id="IPR029063">
    <property type="entry name" value="SAM-dependent_MTases_sf"/>
</dbReference>
<dbReference type="InterPro" id="IPR016461">
    <property type="entry name" value="COMT-like"/>
</dbReference>
<reference evidence="7" key="1">
    <citation type="submission" date="2015-02" db="EMBL/GenBank/DDBJ databases">
        <authorList>
            <person name="Ju K.-S."/>
            <person name="Doroghazi J.R."/>
            <person name="Metcalf W."/>
        </authorList>
    </citation>
    <scope>NUCLEOTIDE SEQUENCE [LARGE SCALE GENOMIC DNA]</scope>
    <source>
        <strain evidence="7">NRRL B-16380</strain>
    </source>
</reference>
<accession>A0A0M2GG10</accession>
<dbReference type="PIRSF" id="PIRSF005739">
    <property type="entry name" value="O-mtase"/>
    <property type="match status" value="1"/>
</dbReference>
<keyword evidence="1 6" id="KW-0489">Methyltransferase</keyword>
<name>A0A0M2GG10_9ACTN</name>
<organism evidence="6 7">
    <name type="scientific">Streptomyces variegatus</name>
    <dbReference type="NCBI Taxonomy" id="284040"/>
    <lineage>
        <taxon>Bacteria</taxon>
        <taxon>Bacillati</taxon>
        <taxon>Actinomycetota</taxon>
        <taxon>Actinomycetes</taxon>
        <taxon>Kitasatosporales</taxon>
        <taxon>Streptomycetaceae</taxon>
        <taxon>Streptomyces</taxon>
    </lineage>
</organism>
<evidence type="ECO:0000313" key="6">
    <source>
        <dbReference type="EMBL" id="KJK34406.1"/>
    </source>
</evidence>
<keyword evidence="3" id="KW-0949">S-adenosyl-L-methionine</keyword>
<dbReference type="InterPro" id="IPR012967">
    <property type="entry name" value="COMT_dimerisation"/>
</dbReference>
<proteinExistence type="predicted"/>
<evidence type="ECO:0000256" key="2">
    <source>
        <dbReference type="ARBA" id="ARBA00022679"/>
    </source>
</evidence>
<protein>
    <submittedName>
        <fullName evidence="6">Hydroxyneurosporene methyltransferase</fullName>
    </submittedName>
</protein>
<evidence type="ECO:0000259" key="5">
    <source>
        <dbReference type="Pfam" id="PF08100"/>
    </source>
</evidence>
<dbReference type="PANTHER" id="PTHR43712">
    <property type="entry name" value="PUTATIVE (AFU_ORTHOLOGUE AFUA_4G14580)-RELATED"/>
    <property type="match status" value="1"/>
</dbReference>
<dbReference type="GO" id="GO:0032259">
    <property type="term" value="P:methylation"/>
    <property type="evidence" value="ECO:0007669"/>
    <property type="project" value="UniProtKB-KW"/>
</dbReference>
<dbReference type="AlphaFoldDB" id="A0A0M2GG10"/>
<feature type="domain" description="O-methyltransferase dimerisation" evidence="5">
    <location>
        <begin position="11"/>
        <end position="80"/>
    </location>
</feature>
<dbReference type="SUPFAM" id="SSF46785">
    <property type="entry name" value="Winged helix' DNA-binding domain"/>
    <property type="match status" value="1"/>
</dbReference>
<dbReference type="STRING" id="284040.UK15_36235"/>
<dbReference type="PROSITE" id="PS51683">
    <property type="entry name" value="SAM_OMT_II"/>
    <property type="match status" value="1"/>
</dbReference>
<dbReference type="EMBL" id="JYJH01000048">
    <property type="protein sequence ID" value="KJK34406.1"/>
    <property type="molecule type" value="Genomic_DNA"/>
</dbReference>
<dbReference type="InterPro" id="IPR036388">
    <property type="entry name" value="WH-like_DNA-bd_sf"/>
</dbReference>
<keyword evidence="2 6" id="KW-0808">Transferase</keyword>
<dbReference type="Pfam" id="PF08100">
    <property type="entry name" value="Dimerisation"/>
    <property type="match status" value="1"/>
</dbReference>
<comment type="caution">
    <text evidence="6">The sequence shown here is derived from an EMBL/GenBank/DDBJ whole genome shotgun (WGS) entry which is preliminary data.</text>
</comment>
<dbReference type="Pfam" id="PF00891">
    <property type="entry name" value="Methyltransf_2"/>
    <property type="match status" value="1"/>
</dbReference>